<dbReference type="Pfam" id="PF13482">
    <property type="entry name" value="RNase_H_2"/>
    <property type="match status" value="1"/>
</dbReference>
<dbReference type="InterPro" id="IPR038720">
    <property type="entry name" value="YprB_RNase_H-like_dom"/>
</dbReference>
<dbReference type="PANTHER" id="PTHR38462:SF1">
    <property type="entry name" value="YPRB RIBONUCLEASE H-LIKE DOMAIN-CONTAINING PROTEIN"/>
    <property type="match status" value="1"/>
</dbReference>
<dbReference type="Proteomes" id="UP000644115">
    <property type="component" value="Unassembled WGS sequence"/>
</dbReference>
<evidence type="ECO:0000313" key="2">
    <source>
        <dbReference type="EMBL" id="MBC5998790.1"/>
    </source>
</evidence>
<keyword evidence="3" id="KW-1185">Reference proteome</keyword>
<dbReference type="GO" id="GO:0003676">
    <property type="term" value="F:nucleic acid binding"/>
    <property type="evidence" value="ECO:0007669"/>
    <property type="project" value="InterPro"/>
</dbReference>
<evidence type="ECO:0000313" key="3">
    <source>
        <dbReference type="Proteomes" id="UP000644115"/>
    </source>
</evidence>
<dbReference type="PANTHER" id="PTHR38462">
    <property type="entry name" value="EXONUCLEASE-LIKE PROTEIN"/>
    <property type="match status" value="1"/>
</dbReference>
<dbReference type="EMBL" id="JACRWC010000034">
    <property type="protein sequence ID" value="MBC5998790.1"/>
    <property type="molecule type" value="Genomic_DNA"/>
</dbReference>
<protein>
    <submittedName>
        <fullName evidence="2">Ribonuclease H-like domain-containing protein</fullName>
    </submittedName>
</protein>
<comment type="caution">
    <text evidence="2">The sequence shown here is derived from an EMBL/GenBank/DDBJ whole genome shotgun (WGS) entry which is preliminary data.</text>
</comment>
<proteinExistence type="predicted"/>
<evidence type="ECO:0000259" key="1">
    <source>
        <dbReference type="Pfam" id="PF13482"/>
    </source>
</evidence>
<feature type="domain" description="YprB ribonuclease H-like" evidence="1">
    <location>
        <begin position="30"/>
        <end position="193"/>
    </location>
</feature>
<gene>
    <name evidence="2" type="ORF">H8876_02060</name>
</gene>
<organism evidence="2 3">
    <name type="scientific">Lentihominibacter faecis</name>
    <dbReference type="NCBI Taxonomy" id="2764712"/>
    <lineage>
        <taxon>Bacteria</taxon>
        <taxon>Bacillati</taxon>
        <taxon>Bacillota</taxon>
        <taxon>Clostridia</taxon>
        <taxon>Peptostreptococcales</taxon>
        <taxon>Anaerovoracaceae</taxon>
        <taxon>Lentihominibacter</taxon>
    </lineage>
</organism>
<accession>A0A923NEP4</accession>
<reference evidence="2" key="1">
    <citation type="submission" date="2020-08" db="EMBL/GenBank/DDBJ databases">
        <authorList>
            <person name="Liu C."/>
            <person name="Sun Q."/>
        </authorList>
    </citation>
    <scope>NUCLEOTIDE SEQUENCE</scope>
    <source>
        <strain evidence="2">BX16</strain>
    </source>
</reference>
<dbReference type="RefSeq" id="WP_177265343.1">
    <property type="nucleotide sequence ID" value="NZ_JACRWC010000034.1"/>
</dbReference>
<name>A0A923NEP4_9FIRM</name>
<dbReference type="Gene3D" id="3.30.420.10">
    <property type="entry name" value="Ribonuclease H-like superfamily/Ribonuclease H"/>
    <property type="match status" value="1"/>
</dbReference>
<dbReference type="SUPFAM" id="SSF53098">
    <property type="entry name" value="Ribonuclease H-like"/>
    <property type="match status" value="1"/>
</dbReference>
<sequence length="330" mass="37569">MKHITLKTEEKLYQSRTLDFYFKGMRIGVLDIETTGLNPAVNHFILGGLYSVPEGTLHQFFAETRAEEEEALSGYLDILRDLDLVITYNGRHFDLPFVEKRWRRYSGASAALPYNLDLYLVLNGHSPIKRFVPNLKQKTVENYMGLWQSRDDEISGAESVELYNVYEKNHDPALGEKILLHNSDDILQLSRLLPVIGKSDFHKAMAALGFPAGPLTVRKISIGKDRLTISGQQRTCRLDYMGFQFHDLAVQSRFSGKNADFTLEVPLIRDSGLGILDLRAAGLDERTFEKYPGCSSGFLIVEKNSEKQHRELNDFSKQFIDLFLRETGLV</sequence>
<dbReference type="AlphaFoldDB" id="A0A923NEP4"/>
<dbReference type="InterPro" id="IPR012337">
    <property type="entry name" value="RNaseH-like_sf"/>
</dbReference>
<dbReference type="InterPro" id="IPR036397">
    <property type="entry name" value="RNaseH_sf"/>
</dbReference>